<proteinExistence type="predicted"/>
<dbReference type="GeneID" id="17286449"/>
<reference evidence="3" key="1">
    <citation type="journal article" date="2013" name="Nature">
        <title>Pan genome of the phytoplankton Emiliania underpins its global distribution.</title>
        <authorList>
            <person name="Read B.A."/>
            <person name="Kegel J."/>
            <person name="Klute M.J."/>
            <person name="Kuo A."/>
            <person name="Lefebvre S.C."/>
            <person name="Maumus F."/>
            <person name="Mayer C."/>
            <person name="Miller J."/>
            <person name="Monier A."/>
            <person name="Salamov A."/>
            <person name="Young J."/>
            <person name="Aguilar M."/>
            <person name="Claverie J.M."/>
            <person name="Frickenhaus S."/>
            <person name="Gonzalez K."/>
            <person name="Herman E.K."/>
            <person name="Lin Y.C."/>
            <person name="Napier J."/>
            <person name="Ogata H."/>
            <person name="Sarno A.F."/>
            <person name="Shmutz J."/>
            <person name="Schroeder D."/>
            <person name="de Vargas C."/>
            <person name="Verret F."/>
            <person name="von Dassow P."/>
            <person name="Valentin K."/>
            <person name="Van de Peer Y."/>
            <person name="Wheeler G."/>
            <person name="Dacks J.B."/>
            <person name="Delwiche C.F."/>
            <person name="Dyhrman S.T."/>
            <person name="Glockner G."/>
            <person name="John U."/>
            <person name="Richards T."/>
            <person name="Worden A.Z."/>
            <person name="Zhang X."/>
            <person name="Grigoriev I.V."/>
            <person name="Allen A.E."/>
            <person name="Bidle K."/>
            <person name="Borodovsky M."/>
            <person name="Bowler C."/>
            <person name="Brownlee C."/>
            <person name="Cock J.M."/>
            <person name="Elias M."/>
            <person name="Gladyshev V.N."/>
            <person name="Groth M."/>
            <person name="Guda C."/>
            <person name="Hadaegh A."/>
            <person name="Iglesias-Rodriguez M.D."/>
            <person name="Jenkins J."/>
            <person name="Jones B.M."/>
            <person name="Lawson T."/>
            <person name="Leese F."/>
            <person name="Lindquist E."/>
            <person name="Lobanov A."/>
            <person name="Lomsadze A."/>
            <person name="Malik S.B."/>
            <person name="Marsh M.E."/>
            <person name="Mackinder L."/>
            <person name="Mock T."/>
            <person name="Mueller-Roeber B."/>
            <person name="Pagarete A."/>
            <person name="Parker M."/>
            <person name="Probert I."/>
            <person name="Quesneville H."/>
            <person name="Raines C."/>
            <person name="Rensing S.A."/>
            <person name="Riano-Pachon D.M."/>
            <person name="Richier S."/>
            <person name="Rokitta S."/>
            <person name="Shiraiwa Y."/>
            <person name="Soanes D.M."/>
            <person name="van der Giezen M."/>
            <person name="Wahlund T.M."/>
            <person name="Williams B."/>
            <person name="Wilson W."/>
            <person name="Wolfe G."/>
            <person name="Wurch L.L."/>
        </authorList>
    </citation>
    <scope>NUCLEOTIDE SEQUENCE</scope>
</reference>
<dbReference type="Proteomes" id="UP000013827">
    <property type="component" value="Unassembled WGS sequence"/>
</dbReference>
<dbReference type="KEGG" id="ehx:EMIHUDRAFT_97429"/>
<keyword evidence="3" id="KW-1185">Reference proteome</keyword>
<feature type="region of interest" description="Disordered" evidence="1">
    <location>
        <begin position="199"/>
        <end position="239"/>
    </location>
</feature>
<feature type="region of interest" description="Disordered" evidence="1">
    <location>
        <begin position="254"/>
        <end position="327"/>
    </location>
</feature>
<feature type="compositionally biased region" description="Pro residues" evidence="1">
    <location>
        <begin position="306"/>
        <end position="327"/>
    </location>
</feature>
<dbReference type="InterPro" id="IPR051412">
    <property type="entry name" value="Formin_Homology_Diaphanous_sf"/>
</dbReference>
<evidence type="ECO:0000256" key="1">
    <source>
        <dbReference type="SAM" id="MobiDB-lite"/>
    </source>
</evidence>
<dbReference type="AlphaFoldDB" id="A0A0D3KZJ4"/>
<feature type="compositionally biased region" description="Pro residues" evidence="1">
    <location>
        <begin position="207"/>
        <end position="232"/>
    </location>
</feature>
<dbReference type="PANTHER" id="PTHR45691:SF6">
    <property type="entry name" value="PROTEIN DIAPHANOUS"/>
    <property type="match status" value="1"/>
</dbReference>
<dbReference type="RefSeq" id="XP_005793608.1">
    <property type="nucleotide sequence ID" value="XM_005793551.1"/>
</dbReference>
<dbReference type="GO" id="GO:0030041">
    <property type="term" value="P:actin filament polymerization"/>
    <property type="evidence" value="ECO:0007669"/>
    <property type="project" value="TreeGrafter"/>
</dbReference>
<dbReference type="PANTHER" id="PTHR45691">
    <property type="entry name" value="PROTEIN DIAPHANOUS"/>
    <property type="match status" value="1"/>
</dbReference>
<feature type="compositionally biased region" description="Pro residues" evidence="1">
    <location>
        <begin position="260"/>
        <end position="277"/>
    </location>
</feature>
<evidence type="ECO:0000313" key="2">
    <source>
        <dbReference type="EnsemblProtists" id="EOD41179"/>
    </source>
</evidence>
<dbReference type="GO" id="GO:0005884">
    <property type="term" value="C:actin filament"/>
    <property type="evidence" value="ECO:0007669"/>
    <property type="project" value="TreeGrafter"/>
</dbReference>
<protein>
    <submittedName>
        <fullName evidence="2">Uncharacterized protein</fullName>
    </submittedName>
</protein>
<evidence type="ECO:0000313" key="3">
    <source>
        <dbReference type="Proteomes" id="UP000013827"/>
    </source>
</evidence>
<dbReference type="EnsemblProtists" id="EOD41179">
    <property type="protein sequence ID" value="EOD41179"/>
    <property type="gene ID" value="EMIHUDRAFT_97429"/>
</dbReference>
<reference evidence="2" key="2">
    <citation type="submission" date="2024-10" db="UniProtKB">
        <authorList>
            <consortium name="EnsemblProtists"/>
        </authorList>
    </citation>
    <scope>IDENTIFICATION</scope>
</reference>
<organism evidence="2 3">
    <name type="scientific">Emiliania huxleyi (strain CCMP1516)</name>
    <dbReference type="NCBI Taxonomy" id="280463"/>
    <lineage>
        <taxon>Eukaryota</taxon>
        <taxon>Haptista</taxon>
        <taxon>Haptophyta</taxon>
        <taxon>Prymnesiophyceae</taxon>
        <taxon>Isochrysidales</taxon>
        <taxon>Noelaerhabdaceae</taxon>
        <taxon>Emiliania</taxon>
    </lineage>
</organism>
<name>A0A0D3KZJ4_EMIH1</name>
<dbReference type="PaxDb" id="2903-EOD41179"/>
<sequence length="422" mass="44429">MEAARHAKELLLAEVERLSAARAKSKKGKKKKKNVGVGDTGAARLNEEMLTAATDTTAIAATTALAIVTMPQASPFPSPPEPTISAAIHPRITRRQLSECDAVTITFGAPAGISHNNVGGRNSASDKYALIDKVGTFDGQHYNLKLTSALANGDDPNCKSDAEGGAEAPCSIAINSASGTIHPVTFSFEFDSGDPVTLPLYSFSSPQSPPSPPTPPPTPPPPSSSSPPPPPADCSTFTTKKKCKQRESCRWKKKKCVARPSPPPPSVSSPPPPPPSPEDCSTFTTKKKCKQRESCRWKKKKCVARPSPPPPSASPSPSPPSAISLPPPPVPACHPLGVCSGNDSRCGHFSGGAGCSSSHSCTEDQCLGCRDNCDCIWSGPTTPEECGTPPPSPEDCSIFTTKKKCKQREACRWKKKKCRGAD</sequence>
<accession>A0A0D3KZJ4</accession>
<dbReference type="HOGENOM" id="CLU_651228_0_0_1"/>